<feature type="region of interest" description="Disordered" evidence="1">
    <location>
        <begin position="1"/>
        <end position="21"/>
    </location>
</feature>
<protein>
    <submittedName>
        <fullName evidence="3">Uncharacterized protein</fullName>
    </submittedName>
</protein>
<reference evidence="4" key="1">
    <citation type="submission" date="2015-01" db="EMBL/GenBank/DDBJ databases">
        <authorList>
            <person name="Aksoy S."/>
            <person name="Warren W."/>
            <person name="Wilson R.K."/>
        </authorList>
    </citation>
    <scope>NUCLEOTIDE SEQUENCE [LARGE SCALE GENOMIC DNA]</scope>
    <source>
        <strain evidence="4">IAEA</strain>
    </source>
</reference>
<sequence length="189" mass="21597">MEAVGTAGKNSHHTSYDADGIKQHNRCGSYYPITTDQAFVQNQTPNNGTLAVAEDESKVKKVITCLQSRPHFANINVGTSTVSIHLANLEQLDQYIFNGKPQIDSKTNRNPPRNGLPQKLGRAKERHFSAHVKVSTKMRLMLISIGLKVRFLFKFYFMFLVLCFYYHVRENKIFFSILRFSTLSCRVSY</sequence>
<evidence type="ECO:0000313" key="4">
    <source>
        <dbReference type="Proteomes" id="UP000092460"/>
    </source>
</evidence>
<evidence type="ECO:0000313" key="3">
    <source>
        <dbReference type="EnsemblMetazoa" id="GPPI046794-PA"/>
    </source>
</evidence>
<name>A0A1B0C1T9_9MUSC</name>
<evidence type="ECO:0000256" key="2">
    <source>
        <dbReference type="SAM" id="Phobius"/>
    </source>
</evidence>
<feature type="transmembrane region" description="Helical" evidence="2">
    <location>
        <begin position="147"/>
        <end position="168"/>
    </location>
</feature>
<dbReference type="VEuPathDB" id="VectorBase:GPPI046794"/>
<dbReference type="Proteomes" id="UP000092460">
    <property type="component" value="Unassembled WGS sequence"/>
</dbReference>
<proteinExistence type="predicted"/>
<dbReference type="EnsemblMetazoa" id="GPPI046794-RA">
    <property type="protein sequence ID" value="GPPI046794-PA"/>
    <property type="gene ID" value="GPPI046794"/>
</dbReference>
<dbReference type="EMBL" id="JXJN01024171">
    <property type="status" value="NOT_ANNOTATED_CDS"/>
    <property type="molecule type" value="Genomic_DNA"/>
</dbReference>
<evidence type="ECO:0000256" key="1">
    <source>
        <dbReference type="SAM" id="MobiDB-lite"/>
    </source>
</evidence>
<feature type="region of interest" description="Disordered" evidence="1">
    <location>
        <begin position="100"/>
        <end position="119"/>
    </location>
</feature>
<keyword evidence="2" id="KW-0812">Transmembrane</keyword>
<keyword evidence="2" id="KW-1133">Transmembrane helix</keyword>
<keyword evidence="2" id="KW-0472">Membrane</keyword>
<dbReference type="AlphaFoldDB" id="A0A1B0C1T9"/>
<keyword evidence="4" id="KW-1185">Reference proteome</keyword>
<accession>A0A1B0C1T9</accession>
<organism evidence="3 4">
    <name type="scientific">Glossina palpalis gambiensis</name>
    <dbReference type="NCBI Taxonomy" id="67801"/>
    <lineage>
        <taxon>Eukaryota</taxon>
        <taxon>Metazoa</taxon>
        <taxon>Ecdysozoa</taxon>
        <taxon>Arthropoda</taxon>
        <taxon>Hexapoda</taxon>
        <taxon>Insecta</taxon>
        <taxon>Pterygota</taxon>
        <taxon>Neoptera</taxon>
        <taxon>Endopterygota</taxon>
        <taxon>Diptera</taxon>
        <taxon>Brachycera</taxon>
        <taxon>Muscomorpha</taxon>
        <taxon>Hippoboscoidea</taxon>
        <taxon>Glossinidae</taxon>
        <taxon>Glossina</taxon>
    </lineage>
</organism>
<reference evidence="3" key="2">
    <citation type="submission" date="2020-05" db="UniProtKB">
        <authorList>
            <consortium name="EnsemblMetazoa"/>
        </authorList>
    </citation>
    <scope>IDENTIFICATION</scope>
    <source>
        <strain evidence="3">IAEA</strain>
    </source>
</reference>